<organism evidence="1 2">
    <name type="scientific">Paludibacter propionicigenes (strain DSM 17365 / JCM 13257 / WB4)</name>
    <dbReference type="NCBI Taxonomy" id="694427"/>
    <lineage>
        <taxon>Bacteria</taxon>
        <taxon>Pseudomonadati</taxon>
        <taxon>Bacteroidota</taxon>
        <taxon>Bacteroidia</taxon>
        <taxon>Bacteroidales</taxon>
        <taxon>Paludibacteraceae</taxon>
        <taxon>Paludibacter</taxon>
    </lineage>
</organism>
<dbReference type="STRING" id="694427.Palpr_2047"/>
<dbReference type="OrthoDB" id="844533at2"/>
<evidence type="ECO:0000313" key="1">
    <source>
        <dbReference type="EMBL" id="ADQ80184.1"/>
    </source>
</evidence>
<dbReference type="Gene3D" id="3.40.50.1440">
    <property type="entry name" value="Tubulin/FtsZ, GTPase domain"/>
    <property type="match status" value="1"/>
</dbReference>
<dbReference type="EMBL" id="CP002345">
    <property type="protein sequence ID" value="ADQ80184.1"/>
    <property type="molecule type" value="Genomic_DNA"/>
</dbReference>
<dbReference type="InterPro" id="IPR036525">
    <property type="entry name" value="Tubulin/FtsZ_GTPase_sf"/>
</dbReference>
<dbReference type="KEGG" id="ppn:Palpr_2047"/>
<dbReference type="RefSeq" id="WP_013445553.1">
    <property type="nucleotide sequence ID" value="NC_014734.1"/>
</dbReference>
<dbReference type="Proteomes" id="UP000008718">
    <property type="component" value="Chromosome"/>
</dbReference>
<gene>
    <name evidence="1" type="ordered locus">Palpr_2047</name>
</gene>
<evidence type="ECO:0000313" key="2">
    <source>
        <dbReference type="Proteomes" id="UP000008718"/>
    </source>
</evidence>
<dbReference type="SUPFAM" id="SSF52490">
    <property type="entry name" value="Tubulin nucleotide-binding domain-like"/>
    <property type="match status" value="1"/>
</dbReference>
<accession>E4T640</accession>
<dbReference type="eggNOG" id="COG0206">
    <property type="taxonomic scope" value="Bacteria"/>
</dbReference>
<keyword evidence="2" id="KW-1185">Reference proteome</keyword>
<protein>
    <submittedName>
        <fullName evidence="1">Uncharacterized protein</fullName>
    </submittedName>
</protein>
<reference evidence="1 2" key="2">
    <citation type="journal article" date="2011" name="Stand. Genomic Sci.">
        <title>Complete genome sequence of Paludibacter propionicigenes type strain (WB4).</title>
        <authorList>
            <person name="Gronow S."/>
            <person name="Munk C."/>
            <person name="Lapidus A."/>
            <person name="Nolan M."/>
            <person name="Lucas S."/>
            <person name="Hammon N."/>
            <person name="Deshpande S."/>
            <person name="Cheng J.F."/>
            <person name="Tapia R."/>
            <person name="Han C."/>
            <person name="Goodwin L."/>
            <person name="Pitluck S."/>
            <person name="Liolios K."/>
            <person name="Ivanova N."/>
            <person name="Mavromatis K."/>
            <person name="Mikhailova N."/>
            <person name="Pati A."/>
            <person name="Chen A."/>
            <person name="Palaniappan K."/>
            <person name="Land M."/>
            <person name="Hauser L."/>
            <person name="Chang Y.J."/>
            <person name="Jeffries C.D."/>
            <person name="Brambilla E."/>
            <person name="Rohde M."/>
            <person name="Goker M."/>
            <person name="Detter J.C."/>
            <person name="Woyke T."/>
            <person name="Bristow J."/>
            <person name="Eisen J.A."/>
            <person name="Markowitz V."/>
            <person name="Hugenholtz P."/>
            <person name="Kyrpides N.C."/>
            <person name="Klenk H.P."/>
        </authorList>
    </citation>
    <scope>NUCLEOTIDE SEQUENCE [LARGE SCALE GENOMIC DNA]</scope>
    <source>
        <strain evidence="2">DSM 17365 / JCM 13257 / WB4</strain>
    </source>
</reference>
<dbReference type="HOGENOM" id="CLU_043032_0_0_10"/>
<reference key="1">
    <citation type="submission" date="2010-11" db="EMBL/GenBank/DDBJ databases">
        <title>The complete genome of Paludibacter propionicigenes DSM 17365.</title>
        <authorList>
            <consortium name="US DOE Joint Genome Institute (JGI-PGF)"/>
            <person name="Lucas S."/>
            <person name="Copeland A."/>
            <person name="Lapidus A."/>
            <person name="Bruce D."/>
            <person name="Goodwin L."/>
            <person name="Pitluck S."/>
            <person name="Kyrpides N."/>
            <person name="Mavromatis K."/>
            <person name="Ivanova N."/>
            <person name="Munk A.C."/>
            <person name="Brettin T."/>
            <person name="Detter J.C."/>
            <person name="Han C."/>
            <person name="Tapia R."/>
            <person name="Land M."/>
            <person name="Hauser L."/>
            <person name="Markowitz V."/>
            <person name="Cheng J.-F."/>
            <person name="Hugenholtz P."/>
            <person name="Woyke T."/>
            <person name="Wu D."/>
            <person name="Gronow S."/>
            <person name="Wellnitz S."/>
            <person name="Brambilla E."/>
            <person name="Klenk H.-P."/>
            <person name="Eisen J.A."/>
        </authorList>
    </citation>
    <scope>NUCLEOTIDE SEQUENCE</scope>
    <source>
        <strain>WB4</strain>
    </source>
</reference>
<name>E4T640_PALPW</name>
<dbReference type="AlphaFoldDB" id="E4T640"/>
<sequence length="468" mass="52976">MSKIYVFGIGGTGARVLRALTMLLASGVECKADTIVPIIIDPDAASGDLERTVELMKKYGEIRSKLNFDTKRSNRFFKTCIQQTMANFRLPLSNTQDVLFDEYMNVSGMSRENQALVNMLFSQKNLASDMTVGFKGNPNVGSVVLNQFDDSYEFQNFANEFTDQDKIFIISSIFGGTGASGFPLLLKTLRTSEEVANKGLVNPAHIGAVTVLPYFQVKQEDDSQIDSATFVSKAKSALAYYNRNISKNNAIDNLYYIADDTRTTYDNCEGGTNQKNNAHLIELISALAIIDFASTNKPEKAVHKEYGLDSDTKEIIFDNLGKISKSKLRKAMTQFLLFSKFFTENEESQYLNQPWTKDRELDKTFFDGDFIRTLENFQTEYLAWLGEMARQQRAFTPFHLRKDKDKVFDLVKGITQKKLLTIDANYNLYTNRLNGQKGESKSGAKEQQLTELFYLATEQLVKDKFNII</sequence>
<proteinExistence type="predicted"/>